<accession>A0A6N8SJ46</accession>
<gene>
    <name evidence="3" type="ORF">GR138_26690</name>
</gene>
<name>A0A6N8SJ46_9HYPH</name>
<evidence type="ECO:0000313" key="4">
    <source>
        <dbReference type="Proteomes" id="UP000435802"/>
    </source>
</evidence>
<dbReference type="Proteomes" id="UP000435802">
    <property type="component" value="Unassembled WGS sequence"/>
</dbReference>
<dbReference type="InterPro" id="IPR005569">
    <property type="entry name" value="Arc_DNA-bd_dom"/>
</dbReference>
<evidence type="ECO:0000313" key="3">
    <source>
        <dbReference type="EMBL" id="MXN48791.1"/>
    </source>
</evidence>
<dbReference type="GO" id="GO:0006355">
    <property type="term" value="P:regulation of DNA-templated transcription"/>
    <property type="evidence" value="ECO:0007669"/>
    <property type="project" value="InterPro"/>
</dbReference>
<protein>
    <submittedName>
        <fullName evidence="3">Arc family DNA-binding protein</fullName>
    </submittedName>
</protein>
<feature type="region of interest" description="Disordered" evidence="1">
    <location>
        <begin position="78"/>
        <end position="105"/>
    </location>
</feature>
<dbReference type="InterPro" id="IPR010985">
    <property type="entry name" value="Ribbon_hlx_hlx"/>
</dbReference>
<dbReference type="EMBL" id="WUMK01000012">
    <property type="protein sequence ID" value="MXN48791.1"/>
    <property type="molecule type" value="Genomic_DNA"/>
</dbReference>
<sequence>MGREDPQLKLRLTEALKARVTAAAQANGRSVNAEIVAALETAFPDPAKYREELKFLDEIDEIQQRLDRIRAARLAEASESFTEEFIEENAEKIKGRPRQPKKKDH</sequence>
<dbReference type="Pfam" id="PF03869">
    <property type="entry name" value="Arc"/>
    <property type="match status" value="1"/>
</dbReference>
<dbReference type="OrthoDB" id="8117140at2"/>
<evidence type="ECO:0000256" key="1">
    <source>
        <dbReference type="SAM" id="MobiDB-lite"/>
    </source>
</evidence>
<keyword evidence="3" id="KW-0238">DNA-binding</keyword>
<dbReference type="InterPro" id="IPR013321">
    <property type="entry name" value="Arc_rbn_hlx_hlx"/>
</dbReference>
<evidence type="ECO:0000259" key="2">
    <source>
        <dbReference type="Pfam" id="PF03869"/>
    </source>
</evidence>
<comment type="caution">
    <text evidence="3">The sequence shown here is derived from an EMBL/GenBank/DDBJ whole genome shotgun (WGS) entry which is preliminary data.</text>
</comment>
<organism evidence="3 4">
    <name type="scientific">Shinella kummerowiae</name>
    <dbReference type="NCBI Taxonomy" id="417745"/>
    <lineage>
        <taxon>Bacteria</taxon>
        <taxon>Pseudomonadati</taxon>
        <taxon>Pseudomonadota</taxon>
        <taxon>Alphaproteobacteria</taxon>
        <taxon>Hyphomicrobiales</taxon>
        <taxon>Rhizobiaceae</taxon>
        <taxon>Shinella</taxon>
    </lineage>
</organism>
<dbReference type="SUPFAM" id="SSF47598">
    <property type="entry name" value="Ribbon-helix-helix"/>
    <property type="match status" value="1"/>
</dbReference>
<dbReference type="Gene3D" id="1.10.1220.10">
    <property type="entry name" value="Met repressor-like"/>
    <property type="match status" value="1"/>
</dbReference>
<feature type="compositionally biased region" description="Basic residues" evidence="1">
    <location>
        <begin position="95"/>
        <end position="105"/>
    </location>
</feature>
<reference evidence="3 4" key="1">
    <citation type="submission" date="2019-12" db="EMBL/GenBank/DDBJ databases">
        <title>Shinella kummerowiae sp. nov., a symbiotic bacterium isolated from root nodules of the herbal legume Kummerowia stipulacea.</title>
        <authorList>
            <person name="Gao J."/>
        </authorList>
    </citation>
    <scope>NUCLEOTIDE SEQUENCE [LARGE SCALE GENOMIC DNA]</scope>
    <source>
        <strain evidence="3 4">CCBAU 25048</strain>
    </source>
</reference>
<dbReference type="GO" id="GO:0003677">
    <property type="term" value="F:DNA binding"/>
    <property type="evidence" value="ECO:0007669"/>
    <property type="project" value="UniProtKB-KW"/>
</dbReference>
<dbReference type="RefSeq" id="WP_160862284.1">
    <property type="nucleotide sequence ID" value="NZ_WUMK01000012.1"/>
</dbReference>
<keyword evidence="4" id="KW-1185">Reference proteome</keyword>
<proteinExistence type="predicted"/>
<dbReference type="AlphaFoldDB" id="A0A6N8SJ46"/>
<feature type="domain" description="Arc-like DNA binding" evidence="2">
    <location>
        <begin position="3"/>
        <end position="46"/>
    </location>
</feature>